<name>A0ABP8H5E0_9BACT</name>
<evidence type="ECO:0000313" key="1">
    <source>
        <dbReference type="EMBL" id="GAA4334640.1"/>
    </source>
</evidence>
<organism evidence="1 2">
    <name type="scientific">Flaviaesturariibacter amylovorans</name>
    <dbReference type="NCBI Taxonomy" id="1084520"/>
    <lineage>
        <taxon>Bacteria</taxon>
        <taxon>Pseudomonadati</taxon>
        <taxon>Bacteroidota</taxon>
        <taxon>Chitinophagia</taxon>
        <taxon>Chitinophagales</taxon>
        <taxon>Chitinophagaceae</taxon>
        <taxon>Flaviaestuariibacter</taxon>
    </lineage>
</organism>
<comment type="caution">
    <text evidence="1">The sequence shown here is derived from an EMBL/GenBank/DDBJ whole genome shotgun (WGS) entry which is preliminary data.</text>
</comment>
<dbReference type="Proteomes" id="UP001501725">
    <property type="component" value="Unassembled WGS sequence"/>
</dbReference>
<gene>
    <name evidence="1" type="ORF">GCM10023184_28870</name>
</gene>
<keyword evidence="2" id="KW-1185">Reference proteome</keyword>
<accession>A0ABP8H5E0</accession>
<proteinExistence type="predicted"/>
<dbReference type="EMBL" id="BAABGY010000008">
    <property type="protein sequence ID" value="GAA4334640.1"/>
    <property type="molecule type" value="Genomic_DNA"/>
</dbReference>
<reference evidence="2" key="1">
    <citation type="journal article" date="2019" name="Int. J. Syst. Evol. Microbiol.">
        <title>The Global Catalogue of Microorganisms (GCM) 10K type strain sequencing project: providing services to taxonomists for standard genome sequencing and annotation.</title>
        <authorList>
            <consortium name="The Broad Institute Genomics Platform"/>
            <consortium name="The Broad Institute Genome Sequencing Center for Infectious Disease"/>
            <person name="Wu L."/>
            <person name="Ma J."/>
        </authorList>
    </citation>
    <scope>NUCLEOTIDE SEQUENCE [LARGE SCALE GENOMIC DNA]</scope>
    <source>
        <strain evidence="2">JCM 17919</strain>
    </source>
</reference>
<evidence type="ECO:0000313" key="2">
    <source>
        <dbReference type="Proteomes" id="UP001501725"/>
    </source>
</evidence>
<protein>
    <submittedName>
        <fullName evidence="1">Uncharacterized protein</fullName>
    </submittedName>
</protein>
<sequence>MHMRLPIHDNLTIADLQERFREAFPDLRIEFYKRAHGNKKGSRQEDLLNKQLCLGEIRDCLEEGEMDIFSTTTVRELEQRFHDEYGLNVQVFRKEPGCSIQTTQTDKYTLAQQMELVRHFKKSVLPRTKEQIDEYDAL</sequence>